<proteinExistence type="predicted"/>
<accession>A0ABP8DWK2</accession>
<dbReference type="RefSeq" id="WP_345144769.1">
    <property type="nucleotide sequence ID" value="NZ_BAABAT010000120.1"/>
</dbReference>
<comment type="caution">
    <text evidence="1">The sequence shown here is derived from an EMBL/GenBank/DDBJ whole genome shotgun (WGS) entry which is preliminary data.</text>
</comment>
<evidence type="ECO:0000313" key="1">
    <source>
        <dbReference type="EMBL" id="GAA4264251.1"/>
    </source>
</evidence>
<gene>
    <name evidence="1" type="ORF">GCM10022255_116150</name>
</gene>
<name>A0ABP8DWK2_9ACTN</name>
<keyword evidence="2" id="KW-1185">Reference proteome</keyword>
<organism evidence="1 2">
    <name type="scientific">Dactylosporangium darangshiense</name>
    <dbReference type="NCBI Taxonomy" id="579108"/>
    <lineage>
        <taxon>Bacteria</taxon>
        <taxon>Bacillati</taxon>
        <taxon>Actinomycetota</taxon>
        <taxon>Actinomycetes</taxon>
        <taxon>Micromonosporales</taxon>
        <taxon>Micromonosporaceae</taxon>
        <taxon>Dactylosporangium</taxon>
    </lineage>
</organism>
<reference evidence="2" key="1">
    <citation type="journal article" date="2019" name="Int. J. Syst. Evol. Microbiol.">
        <title>The Global Catalogue of Microorganisms (GCM) 10K type strain sequencing project: providing services to taxonomists for standard genome sequencing and annotation.</title>
        <authorList>
            <consortium name="The Broad Institute Genomics Platform"/>
            <consortium name="The Broad Institute Genome Sequencing Center for Infectious Disease"/>
            <person name="Wu L."/>
            <person name="Ma J."/>
        </authorList>
    </citation>
    <scope>NUCLEOTIDE SEQUENCE [LARGE SCALE GENOMIC DNA]</scope>
    <source>
        <strain evidence="2">JCM 17441</strain>
    </source>
</reference>
<dbReference type="EMBL" id="BAABAT010000120">
    <property type="protein sequence ID" value="GAA4264251.1"/>
    <property type="molecule type" value="Genomic_DNA"/>
</dbReference>
<dbReference type="Proteomes" id="UP001500620">
    <property type="component" value="Unassembled WGS sequence"/>
</dbReference>
<sequence>MSDLYIRVIPTDPQWQPTAEAAARAAEYIAGVFAGPGDHVEVVEPVFHERITLIDGGEYMEDLFCARCDAAIGLDWFWDLLIARNEGRRVGEPTIDDLGVTVPCCGAELTLPELRFEAPVGFARFEVSARNWTRHVWDLSDQELAAVGDLLGHPVTQVHAHY</sequence>
<protein>
    <submittedName>
        <fullName evidence="1">Uncharacterized protein</fullName>
    </submittedName>
</protein>
<evidence type="ECO:0000313" key="2">
    <source>
        <dbReference type="Proteomes" id="UP001500620"/>
    </source>
</evidence>